<comment type="catalytic activity">
    <reaction evidence="13">
        <text>pyruvate + ATP = phosphoenolpyruvate + ADP + H(+)</text>
        <dbReference type="Rhea" id="RHEA:18157"/>
        <dbReference type="ChEBI" id="CHEBI:15361"/>
        <dbReference type="ChEBI" id="CHEBI:15378"/>
        <dbReference type="ChEBI" id="CHEBI:30616"/>
        <dbReference type="ChEBI" id="CHEBI:58702"/>
        <dbReference type="ChEBI" id="CHEBI:456216"/>
        <dbReference type="EC" id="2.7.1.40"/>
    </reaction>
</comment>
<accession>A0A955LKY3</accession>
<comment type="pathway">
    <text evidence="1 13">Carbohydrate degradation; glycolysis; pyruvate from D-glyceraldehyde 3-phosphate: step 5/5.</text>
</comment>
<keyword evidence="4 13" id="KW-0808">Transferase</keyword>
<dbReference type="NCBIfam" id="TIGR01064">
    <property type="entry name" value="pyruv_kin"/>
    <property type="match status" value="1"/>
</dbReference>
<organism evidence="16 17">
    <name type="scientific">candidate division WWE3 bacterium</name>
    <dbReference type="NCBI Taxonomy" id="2053526"/>
    <lineage>
        <taxon>Bacteria</taxon>
        <taxon>Katanobacteria</taxon>
    </lineage>
</organism>
<dbReference type="GO" id="GO:0016301">
    <property type="term" value="F:kinase activity"/>
    <property type="evidence" value="ECO:0007669"/>
    <property type="project" value="UniProtKB-KW"/>
</dbReference>
<dbReference type="GO" id="GO:0030955">
    <property type="term" value="F:potassium ion binding"/>
    <property type="evidence" value="ECO:0007669"/>
    <property type="project" value="UniProtKB-UniRule"/>
</dbReference>
<keyword evidence="10 13" id="KW-0324">Glycolysis</keyword>
<gene>
    <name evidence="16" type="primary">pyk</name>
    <name evidence="16" type="ORF">KC614_04435</name>
</gene>
<dbReference type="Gene3D" id="3.20.20.60">
    <property type="entry name" value="Phosphoenolpyruvate-binding domains"/>
    <property type="match status" value="1"/>
</dbReference>
<keyword evidence="8" id="KW-0067">ATP-binding</keyword>
<dbReference type="NCBIfam" id="NF004491">
    <property type="entry name" value="PRK05826.1"/>
    <property type="match status" value="1"/>
</dbReference>
<evidence type="ECO:0000256" key="12">
    <source>
        <dbReference type="NCBIfam" id="TIGR01064"/>
    </source>
</evidence>
<dbReference type="GO" id="GO:0005524">
    <property type="term" value="F:ATP binding"/>
    <property type="evidence" value="ECO:0007669"/>
    <property type="project" value="UniProtKB-KW"/>
</dbReference>
<dbReference type="InterPro" id="IPR015813">
    <property type="entry name" value="Pyrv/PenolPyrv_kinase-like_dom"/>
</dbReference>
<proteinExistence type="inferred from homology"/>
<keyword evidence="6" id="KW-0547">Nucleotide-binding</keyword>
<dbReference type="PANTHER" id="PTHR11817">
    <property type="entry name" value="PYRUVATE KINASE"/>
    <property type="match status" value="1"/>
</dbReference>
<dbReference type="SUPFAM" id="SSF50800">
    <property type="entry name" value="PK beta-barrel domain-like"/>
    <property type="match status" value="1"/>
</dbReference>
<comment type="caution">
    <text evidence="16">The sequence shown here is derived from an EMBL/GenBank/DDBJ whole genome shotgun (WGS) entry which is preliminary data.</text>
</comment>
<keyword evidence="9 13" id="KW-0460">Magnesium</keyword>
<dbReference type="InterPro" id="IPR011037">
    <property type="entry name" value="Pyrv_Knase-like_insert_dom_sf"/>
</dbReference>
<dbReference type="Pfam" id="PF00224">
    <property type="entry name" value="PK"/>
    <property type="match status" value="1"/>
</dbReference>
<evidence type="ECO:0000256" key="8">
    <source>
        <dbReference type="ARBA" id="ARBA00022840"/>
    </source>
</evidence>
<dbReference type="Pfam" id="PF02887">
    <property type="entry name" value="PK_C"/>
    <property type="match status" value="1"/>
</dbReference>
<evidence type="ECO:0000256" key="10">
    <source>
        <dbReference type="ARBA" id="ARBA00023152"/>
    </source>
</evidence>
<dbReference type="Gene3D" id="3.40.1380.20">
    <property type="entry name" value="Pyruvate kinase, C-terminal domain"/>
    <property type="match status" value="1"/>
</dbReference>
<dbReference type="InterPro" id="IPR015795">
    <property type="entry name" value="Pyrv_Knase_C"/>
</dbReference>
<dbReference type="PRINTS" id="PR01050">
    <property type="entry name" value="PYRUVTKNASE"/>
</dbReference>
<dbReference type="InterPro" id="IPR040442">
    <property type="entry name" value="Pyrv_kinase-like_dom_sf"/>
</dbReference>
<dbReference type="InterPro" id="IPR015806">
    <property type="entry name" value="Pyrv_Knase_insert_dom_sf"/>
</dbReference>
<sequence length="469" mass="52437">MSKTKIVATLGPASQDPNVIREMIEAGVDVIRLNTKHADPSWHKEQLLKVRDISEEIEKPVAVLVDLQGPELRIETKDDLPMHVGLDEKVMFGLDFDKTEKSIRVQSEEFFSMLTEGDEILIDNGYQEFTVISVSPDSLIARSLGDYYVQTRKGLNIPGSRFTMSSLIDRDIAILDMLEDVGADFVALSFVRRKSDIDLLRVELEKRNIKTNIVSKVEGVEAIENIDEIIQATDAVMVARGDLGIELPIEEVVYWQKEIIKKCRIHAKPVITATEMLESMVNNPKPTRAEVSDVANAIYDGTDAIMLSAESATGKYPVKAIQMMERISRFNEEKNELPILEKEEVASQSKAVTHAVMDLVSLNKDFAVDTAVVFTETGTTARDLARFRPKINVIAVTESELTRNQLCMSYGVDPHKMLLPDGVILEIDSVVKLLMDEKILHTGSKVVLVHGDHWKIPGLTNTITIKEIK</sequence>
<evidence type="ECO:0000256" key="11">
    <source>
        <dbReference type="ARBA" id="ARBA00023317"/>
    </source>
</evidence>
<dbReference type="Proteomes" id="UP000751518">
    <property type="component" value="Unassembled WGS sequence"/>
</dbReference>
<evidence type="ECO:0000256" key="4">
    <source>
        <dbReference type="ARBA" id="ARBA00022679"/>
    </source>
</evidence>
<keyword evidence="5" id="KW-0479">Metal-binding</keyword>
<dbReference type="GO" id="GO:0000287">
    <property type="term" value="F:magnesium ion binding"/>
    <property type="evidence" value="ECO:0007669"/>
    <property type="project" value="UniProtKB-UniRule"/>
</dbReference>
<evidence type="ECO:0000256" key="6">
    <source>
        <dbReference type="ARBA" id="ARBA00022741"/>
    </source>
</evidence>
<dbReference type="EMBL" id="JAGQKZ010000050">
    <property type="protein sequence ID" value="MCA9392415.1"/>
    <property type="molecule type" value="Genomic_DNA"/>
</dbReference>
<evidence type="ECO:0000256" key="2">
    <source>
        <dbReference type="ARBA" id="ARBA00008663"/>
    </source>
</evidence>
<feature type="domain" description="Pyruvate kinase C-terminal" evidence="15">
    <location>
        <begin position="359"/>
        <end position="465"/>
    </location>
</feature>
<dbReference type="InterPro" id="IPR036918">
    <property type="entry name" value="Pyrv_Knase_C_sf"/>
</dbReference>
<dbReference type="Gene3D" id="2.40.33.10">
    <property type="entry name" value="PK beta-barrel domain-like"/>
    <property type="match status" value="1"/>
</dbReference>
<evidence type="ECO:0000256" key="1">
    <source>
        <dbReference type="ARBA" id="ARBA00004997"/>
    </source>
</evidence>
<evidence type="ECO:0000256" key="3">
    <source>
        <dbReference type="ARBA" id="ARBA00012142"/>
    </source>
</evidence>
<keyword evidence="11 16" id="KW-0670">Pyruvate</keyword>
<keyword evidence="7 13" id="KW-0418">Kinase</keyword>
<evidence type="ECO:0000256" key="7">
    <source>
        <dbReference type="ARBA" id="ARBA00022777"/>
    </source>
</evidence>
<reference evidence="16" key="2">
    <citation type="journal article" date="2021" name="Microbiome">
        <title>Successional dynamics and alternative stable states in a saline activated sludge microbial community over 9 years.</title>
        <authorList>
            <person name="Wang Y."/>
            <person name="Ye J."/>
            <person name="Ju F."/>
            <person name="Liu L."/>
            <person name="Boyd J.A."/>
            <person name="Deng Y."/>
            <person name="Parks D.H."/>
            <person name="Jiang X."/>
            <person name="Yin X."/>
            <person name="Woodcroft B.J."/>
            <person name="Tyson G.W."/>
            <person name="Hugenholtz P."/>
            <person name="Polz M.F."/>
            <person name="Zhang T."/>
        </authorList>
    </citation>
    <scope>NUCLEOTIDE SEQUENCE</scope>
    <source>
        <strain evidence="16">HKST-UBA03</strain>
    </source>
</reference>
<dbReference type="AlphaFoldDB" id="A0A955LKY3"/>
<comment type="similarity">
    <text evidence="2 13">Belongs to the pyruvate kinase family.</text>
</comment>
<reference evidence="16" key="1">
    <citation type="submission" date="2020-04" db="EMBL/GenBank/DDBJ databases">
        <authorList>
            <person name="Zhang T."/>
        </authorList>
    </citation>
    <scope>NUCLEOTIDE SEQUENCE</scope>
    <source>
        <strain evidence="16">HKST-UBA03</strain>
    </source>
</reference>
<evidence type="ECO:0000256" key="9">
    <source>
        <dbReference type="ARBA" id="ARBA00022842"/>
    </source>
</evidence>
<dbReference type="InterPro" id="IPR001697">
    <property type="entry name" value="Pyr_Knase"/>
</dbReference>
<protein>
    <recommendedName>
        <fullName evidence="3 12">Pyruvate kinase</fullName>
        <ecNumber evidence="3 12">2.7.1.40</ecNumber>
    </recommendedName>
</protein>
<evidence type="ECO:0000259" key="15">
    <source>
        <dbReference type="Pfam" id="PF02887"/>
    </source>
</evidence>
<feature type="domain" description="Pyruvate kinase barrel" evidence="14">
    <location>
        <begin position="2"/>
        <end position="321"/>
    </location>
</feature>
<dbReference type="EC" id="2.7.1.40" evidence="3 12"/>
<dbReference type="InterPro" id="IPR015793">
    <property type="entry name" value="Pyrv_Knase_brl"/>
</dbReference>
<dbReference type="SUPFAM" id="SSF52935">
    <property type="entry name" value="PK C-terminal domain-like"/>
    <property type="match status" value="1"/>
</dbReference>
<dbReference type="GO" id="GO:0004743">
    <property type="term" value="F:pyruvate kinase activity"/>
    <property type="evidence" value="ECO:0007669"/>
    <property type="project" value="UniProtKB-UniRule"/>
</dbReference>
<evidence type="ECO:0000313" key="16">
    <source>
        <dbReference type="EMBL" id="MCA9392415.1"/>
    </source>
</evidence>
<evidence type="ECO:0000259" key="14">
    <source>
        <dbReference type="Pfam" id="PF00224"/>
    </source>
</evidence>
<evidence type="ECO:0000256" key="13">
    <source>
        <dbReference type="RuleBase" id="RU000504"/>
    </source>
</evidence>
<evidence type="ECO:0000256" key="5">
    <source>
        <dbReference type="ARBA" id="ARBA00022723"/>
    </source>
</evidence>
<name>A0A955LKY3_UNCKA</name>
<evidence type="ECO:0000313" key="17">
    <source>
        <dbReference type="Proteomes" id="UP000751518"/>
    </source>
</evidence>
<dbReference type="SUPFAM" id="SSF51621">
    <property type="entry name" value="Phosphoenolpyruvate/pyruvate domain"/>
    <property type="match status" value="1"/>
</dbReference>